<dbReference type="STRING" id="1081102.A0A167X6S8"/>
<keyword evidence="3" id="KW-0539">Nucleus</keyword>
<keyword evidence="6" id="KW-1185">Reference proteome</keyword>
<feature type="compositionally biased region" description="Low complexity" evidence="4">
    <location>
        <begin position="317"/>
        <end position="332"/>
    </location>
</feature>
<evidence type="ECO:0000256" key="2">
    <source>
        <dbReference type="ARBA" id="ARBA00009072"/>
    </source>
</evidence>
<feature type="compositionally biased region" description="Low complexity" evidence="4">
    <location>
        <begin position="144"/>
        <end position="156"/>
    </location>
</feature>
<proteinExistence type="inferred from homology"/>
<dbReference type="GO" id="GO:0071013">
    <property type="term" value="C:catalytic step 2 spliceosome"/>
    <property type="evidence" value="ECO:0007669"/>
    <property type="project" value="TreeGrafter"/>
</dbReference>
<protein>
    <submittedName>
        <fullName evidence="5">Molecular chaperone</fullName>
    </submittedName>
</protein>
<feature type="region of interest" description="Disordered" evidence="4">
    <location>
        <begin position="144"/>
        <end position="165"/>
    </location>
</feature>
<comment type="similarity">
    <text evidence="2">Belongs to the ESS2 family.</text>
</comment>
<dbReference type="AlphaFoldDB" id="A0A167X6S8"/>
<sequence>MAESTGSNSTALVRKRTDTELMPPPPPAKRIQRPKMVLDEDTYTDGLSKIIARDFFPGLLESESQLDYLNALDSKDEAWISSAGRRLREVMTPGRRRRSRLLTPSSLRSLGHDGASVFGGKTPRSFAGDTPASVVSVGTEVSTSSTTVSTAATRSSGMDKKPPDTNVSLGAFQAKYTSEDNESFYKLLDRQNQTRAEKHAWLWNGNKLPSKMQLKQKEVKDRLLLAAGGTQATDGSGTLVDDGFQKRDRLAIQDRDGRPAAPDSWKFTTKSALMFHPDGVDDAVETVAQKAQAEARAPPKSIVYENTRLPGTTLLNQQSQQASSSSSSSAPPDQRRRRDTLTGASVPPSPTLSAVRDAIAGKPRRVDEDSAAGSTLYGGETPRVNGYAFVDDEEEPPTAAGTTEPEPVIEFGNVDGTPNPFQLQAQSKREGLHHRMVERIAQSKRTSARVGLTGRADATPPAPYMQSPRSVGNLTPAGQRLWSKVGGAQRRDAIAAFNGHRSEQQRYLNKGSRRARLKEIRSAYR</sequence>
<evidence type="ECO:0000256" key="4">
    <source>
        <dbReference type="SAM" id="MobiDB-lite"/>
    </source>
</evidence>
<feature type="region of interest" description="Disordered" evidence="4">
    <location>
        <begin position="92"/>
        <end position="114"/>
    </location>
</feature>
<evidence type="ECO:0000313" key="6">
    <source>
        <dbReference type="Proteomes" id="UP000076874"/>
    </source>
</evidence>
<evidence type="ECO:0000256" key="3">
    <source>
        <dbReference type="ARBA" id="ARBA00023242"/>
    </source>
</evidence>
<accession>A0A167X6S8</accession>
<reference evidence="5 6" key="1">
    <citation type="journal article" date="2016" name="Genome Biol. Evol.">
        <title>Divergent and convergent evolution of fungal pathogenicity.</title>
        <authorList>
            <person name="Shang Y."/>
            <person name="Xiao G."/>
            <person name="Zheng P."/>
            <person name="Cen K."/>
            <person name="Zhan S."/>
            <person name="Wang C."/>
        </authorList>
    </citation>
    <scope>NUCLEOTIDE SEQUENCE [LARGE SCALE GENOMIC DNA]</scope>
    <source>
        <strain evidence="5 6">RCEF 264</strain>
    </source>
</reference>
<comment type="subcellular location">
    <subcellularLocation>
        <location evidence="1">Nucleus</location>
    </subcellularLocation>
</comment>
<name>A0A167X6S8_9HYPO</name>
<dbReference type="EMBL" id="AZHD01000004">
    <property type="protein sequence ID" value="OAA64603.1"/>
    <property type="molecule type" value="Genomic_DNA"/>
</dbReference>
<organism evidence="5 6">
    <name type="scientific">Niveomyces insectorum RCEF 264</name>
    <dbReference type="NCBI Taxonomy" id="1081102"/>
    <lineage>
        <taxon>Eukaryota</taxon>
        <taxon>Fungi</taxon>
        <taxon>Dikarya</taxon>
        <taxon>Ascomycota</taxon>
        <taxon>Pezizomycotina</taxon>
        <taxon>Sordariomycetes</taxon>
        <taxon>Hypocreomycetidae</taxon>
        <taxon>Hypocreales</taxon>
        <taxon>Cordycipitaceae</taxon>
        <taxon>Niveomyces</taxon>
    </lineage>
</organism>
<dbReference type="Proteomes" id="UP000076874">
    <property type="component" value="Unassembled WGS sequence"/>
</dbReference>
<dbReference type="OrthoDB" id="19679at2759"/>
<comment type="caution">
    <text evidence="5">The sequence shown here is derived from an EMBL/GenBank/DDBJ whole genome shotgun (WGS) entry which is preliminary data.</text>
</comment>
<dbReference type="InterPro" id="IPR019148">
    <property type="entry name" value="Nuclear_protein_DGCR14_ESS-2"/>
</dbReference>
<feature type="region of interest" description="Disordered" evidence="4">
    <location>
        <begin position="316"/>
        <end position="384"/>
    </location>
</feature>
<feature type="region of interest" description="Disordered" evidence="4">
    <location>
        <begin position="1"/>
        <end position="33"/>
    </location>
</feature>
<evidence type="ECO:0000313" key="5">
    <source>
        <dbReference type="EMBL" id="OAA64603.1"/>
    </source>
</evidence>
<gene>
    <name evidence="5" type="ORF">SPI_03250</name>
</gene>
<feature type="compositionally biased region" description="Polar residues" evidence="4">
    <location>
        <begin position="1"/>
        <end position="11"/>
    </location>
</feature>
<dbReference type="PANTHER" id="PTHR12940">
    <property type="entry name" value="ES-2 PROTEIN - RELATED"/>
    <property type="match status" value="1"/>
</dbReference>
<evidence type="ECO:0000256" key="1">
    <source>
        <dbReference type="ARBA" id="ARBA00004123"/>
    </source>
</evidence>
<dbReference type="PANTHER" id="PTHR12940:SF0">
    <property type="entry name" value="SPLICING FACTOR ESS-2 HOMOLOG"/>
    <property type="match status" value="1"/>
</dbReference>
<feature type="region of interest" description="Disordered" evidence="4">
    <location>
        <begin position="444"/>
        <end position="471"/>
    </location>
</feature>
<dbReference type="Pfam" id="PF09751">
    <property type="entry name" value="Es2"/>
    <property type="match status" value="1"/>
</dbReference>